<dbReference type="Proteomes" id="UP001235712">
    <property type="component" value="Unassembled WGS sequence"/>
</dbReference>
<evidence type="ECO:0000313" key="3">
    <source>
        <dbReference type="Proteomes" id="UP001235712"/>
    </source>
</evidence>
<evidence type="ECO:0000313" key="2">
    <source>
        <dbReference type="EMBL" id="MDP9825248.1"/>
    </source>
</evidence>
<proteinExistence type="predicted"/>
<dbReference type="RefSeq" id="WP_307238840.1">
    <property type="nucleotide sequence ID" value="NZ_JAUSQZ010000001.1"/>
</dbReference>
<organism evidence="2 3">
    <name type="scientific">Kineosporia succinea</name>
    <dbReference type="NCBI Taxonomy" id="84632"/>
    <lineage>
        <taxon>Bacteria</taxon>
        <taxon>Bacillati</taxon>
        <taxon>Actinomycetota</taxon>
        <taxon>Actinomycetes</taxon>
        <taxon>Kineosporiales</taxon>
        <taxon>Kineosporiaceae</taxon>
        <taxon>Kineosporia</taxon>
    </lineage>
</organism>
<comment type="caution">
    <text evidence="2">The sequence shown here is derived from an EMBL/GenBank/DDBJ whole genome shotgun (WGS) entry which is preliminary data.</text>
</comment>
<reference evidence="2 3" key="1">
    <citation type="submission" date="2023-07" db="EMBL/GenBank/DDBJ databases">
        <title>Sequencing the genomes of 1000 actinobacteria strains.</title>
        <authorList>
            <person name="Klenk H.-P."/>
        </authorList>
    </citation>
    <scope>NUCLEOTIDE SEQUENCE [LARGE SCALE GENOMIC DNA]</scope>
    <source>
        <strain evidence="2 3">DSM 44388</strain>
    </source>
</reference>
<evidence type="ECO:0008006" key="4">
    <source>
        <dbReference type="Google" id="ProtNLM"/>
    </source>
</evidence>
<name>A0ABT9NXT5_9ACTN</name>
<accession>A0ABT9NXT5</accession>
<gene>
    <name evidence="2" type="ORF">J2S57_000997</name>
</gene>
<keyword evidence="3" id="KW-1185">Reference proteome</keyword>
<keyword evidence="1" id="KW-0812">Transmembrane</keyword>
<keyword evidence="1" id="KW-0472">Membrane</keyword>
<dbReference type="EMBL" id="JAUSQZ010000001">
    <property type="protein sequence ID" value="MDP9825248.1"/>
    <property type="molecule type" value="Genomic_DNA"/>
</dbReference>
<sequence>MTVATRERWWSRDQALVTGCLICLIVSICALTVGAIALNKSVNTASQRAADLASSRAIAESNDALRASQCASWRFQAGAVQLPNGKAQPDPVTALGWSNRVYAKDQYDDLGCLPHVPAVEVPKQFQ</sequence>
<feature type="transmembrane region" description="Helical" evidence="1">
    <location>
        <begin position="15"/>
        <end position="38"/>
    </location>
</feature>
<keyword evidence="1" id="KW-1133">Transmembrane helix</keyword>
<protein>
    <recommendedName>
        <fullName evidence="4">Flp pilus-assembly TadE/G-like protein</fullName>
    </recommendedName>
</protein>
<evidence type="ECO:0000256" key="1">
    <source>
        <dbReference type="SAM" id="Phobius"/>
    </source>
</evidence>